<proteinExistence type="predicted"/>
<dbReference type="InterPro" id="IPR011990">
    <property type="entry name" value="TPR-like_helical_dom_sf"/>
</dbReference>
<name>S6ABH9_SULDS</name>
<feature type="signal peptide" evidence="2">
    <location>
        <begin position="1"/>
        <end position="18"/>
    </location>
</feature>
<organism evidence="3 4">
    <name type="scientific">Sulfuricella denitrificans (strain DSM 22764 / NBRC 105220 / skB26)</name>
    <dbReference type="NCBI Taxonomy" id="1163617"/>
    <lineage>
        <taxon>Bacteria</taxon>
        <taxon>Pseudomonadati</taxon>
        <taxon>Pseudomonadota</taxon>
        <taxon>Betaproteobacteria</taxon>
        <taxon>Nitrosomonadales</taxon>
        <taxon>Sulfuricellaceae</taxon>
        <taxon>Sulfuricella</taxon>
    </lineage>
</organism>
<dbReference type="eggNOG" id="COG4783">
    <property type="taxonomic scope" value="Bacteria"/>
</dbReference>
<feature type="chain" id="PRO_5004535957" evidence="2">
    <location>
        <begin position="19"/>
        <end position="251"/>
    </location>
</feature>
<dbReference type="SMART" id="SM00028">
    <property type="entry name" value="TPR"/>
    <property type="match status" value="2"/>
</dbReference>
<feature type="compositionally biased region" description="Basic and acidic residues" evidence="1">
    <location>
        <begin position="194"/>
        <end position="203"/>
    </location>
</feature>
<dbReference type="Pfam" id="PF14559">
    <property type="entry name" value="TPR_19"/>
    <property type="match status" value="1"/>
</dbReference>
<evidence type="ECO:0000313" key="3">
    <source>
        <dbReference type="EMBL" id="BAN36770.1"/>
    </source>
</evidence>
<dbReference type="HOGENOM" id="CLU_1014296_0_0_4"/>
<dbReference type="KEGG" id="sdr:SCD_n02971"/>
<dbReference type="InterPro" id="IPR019734">
    <property type="entry name" value="TPR_rpt"/>
</dbReference>
<dbReference type="OrthoDB" id="8527875at2"/>
<feature type="compositionally biased region" description="Polar residues" evidence="1">
    <location>
        <begin position="212"/>
        <end position="227"/>
    </location>
</feature>
<dbReference type="Gene3D" id="1.25.40.10">
    <property type="entry name" value="Tetratricopeptide repeat domain"/>
    <property type="match status" value="1"/>
</dbReference>
<dbReference type="Proteomes" id="UP000015559">
    <property type="component" value="Chromosome"/>
</dbReference>
<keyword evidence="2" id="KW-0732">Signal</keyword>
<feature type="region of interest" description="Disordered" evidence="1">
    <location>
        <begin position="192"/>
        <end position="251"/>
    </location>
</feature>
<accession>S6ABH9</accession>
<reference evidence="3 4" key="1">
    <citation type="journal article" date="2012" name="Appl. Environ. Microbiol.">
        <title>Draft genome sequence of a psychrotolerant sulfur-oxidizing bacterium, Sulfuricella denitrificans skB26, and proteomic insights into cold adaptation.</title>
        <authorList>
            <person name="Watanabe T."/>
            <person name="Kojima H."/>
            <person name="Fukui M."/>
        </authorList>
    </citation>
    <scope>NUCLEOTIDE SEQUENCE [LARGE SCALE GENOMIC DNA]</scope>
    <source>
        <strain evidence="4">skB26</strain>
    </source>
</reference>
<dbReference type="AlphaFoldDB" id="S6ABH9"/>
<protein>
    <submittedName>
        <fullName evidence="3">TPR repeat-containing protein</fullName>
    </submittedName>
</protein>
<dbReference type="RefSeq" id="WP_009207268.1">
    <property type="nucleotide sequence ID" value="NC_022357.1"/>
</dbReference>
<dbReference type="STRING" id="1163617.SCD_n02971"/>
<evidence type="ECO:0000256" key="1">
    <source>
        <dbReference type="SAM" id="MobiDB-lite"/>
    </source>
</evidence>
<keyword evidence="4" id="KW-1185">Reference proteome</keyword>
<sequence>MKKYWIGILLLISMPAWAIQPYAPTSAEQAMCQARVYSRLDHNNPNSAHMHHYCDGLRFLNRAYAAIGNKQEMGHYLNESINNFDYVLGHTQEDYAMRGEVHMGKARALKLMGKHWEAAAEFTKILRYSPDSPEVYQALADYHQEMGNKPKALEMATEGLRRNPGSQALKRRYTELGGKLPYPEAVAITVPTEATRDEVKEVTSEAAPPSGEATSQATDDANLTAPTGPTPQNDPPKIGSPTNPYCRFCTD</sequence>
<dbReference type="SUPFAM" id="SSF48452">
    <property type="entry name" value="TPR-like"/>
    <property type="match status" value="1"/>
</dbReference>
<evidence type="ECO:0000256" key="2">
    <source>
        <dbReference type="SAM" id="SignalP"/>
    </source>
</evidence>
<evidence type="ECO:0000313" key="4">
    <source>
        <dbReference type="Proteomes" id="UP000015559"/>
    </source>
</evidence>
<dbReference type="EMBL" id="AP013066">
    <property type="protein sequence ID" value="BAN36770.1"/>
    <property type="molecule type" value="Genomic_DNA"/>
</dbReference>
<gene>
    <name evidence="3" type="ORF">SCD_n02971</name>
</gene>